<name>A0A6A6I659_9PLEO</name>
<feature type="region of interest" description="Disordered" evidence="1">
    <location>
        <begin position="392"/>
        <end position="417"/>
    </location>
</feature>
<gene>
    <name evidence="2" type="ORF">BU26DRAFT_521393</name>
</gene>
<feature type="compositionally biased region" description="Polar residues" evidence="1">
    <location>
        <begin position="1"/>
        <end position="15"/>
    </location>
</feature>
<evidence type="ECO:0000313" key="3">
    <source>
        <dbReference type="Proteomes" id="UP000800094"/>
    </source>
</evidence>
<feature type="region of interest" description="Disordered" evidence="1">
    <location>
        <begin position="798"/>
        <end position="818"/>
    </location>
</feature>
<proteinExistence type="predicted"/>
<feature type="region of interest" description="Disordered" evidence="1">
    <location>
        <begin position="1"/>
        <end position="29"/>
    </location>
</feature>
<reference evidence="2" key="1">
    <citation type="journal article" date="2020" name="Stud. Mycol.">
        <title>101 Dothideomycetes genomes: a test case for predicting lifestyles and emergence of pathogens.</title>
        <authorList>
            <person name="Haridas S."/>
            <person name="Albert R."/>
            <person name="Binder M."/>
            <person name="Bloem J."/>
            <person name="Labutti K."/>
            <person name="Salamov A."/>
            <person name="Andreopoulos B."/>
            <person name="Baker S."/>
            <person name="Barry K."/>
            <person name="Bills G."/>
            <person name="Bluhm B."/>
            <person name="Cannon C."/>
            <person name="Castanera R."/>
            <person name="Culley D."/>
            <person name="Daum C."/>
            <person name="Ezra D."/>
            <person name="Gonzalez J."/>
            <person name="Henrissat B."/>
            <person name="Kuo A."/>
            <person name="Liang C."/>
            <person name="Lipzen A."/>
            <person name="Lutzoni F."/>
            <person name="Magnuson J."/>
            <person name="Mondo S."/>
            <person name="Nolan M."/>
            <person name="Ohm R."/>
            <person name="Pangilinan J."/>
            <person name="Park H.-J."/>
            <person name="Ramirez L."/>
            <person name="Alfaro M."/>
            <person name="Sun H."/>
            <person name="Tritt A."/>
            <person name="Yoshinaga Y."/>
            <person name="Zwiers L.-H."/>
            <person name="Turgeon B."/>
            <person name="Goodwin S."/>
            <person name="Spatafora J."/>
            <person name="Crous P."/>
            <person name="Grigoriev I."/>
        </authorList>
    </citation>
    <scope>NUCLEOTIDE SEQUENCE</scope>
    <source>
        <strain evidence="2">CBS 122368</strain>
    </source>
</reference>
<organism evidence="2 3">
    <name type="scientific">Trematosphaeria pertusa</name>
    <dbReference type="NCBI Taxonomy" id="390896"/>
    <lineage>
        <taxon>Eukaryota</taxon>
        <taxon>Fungi</taxon>
        <taxon>Dikarya</taxon>
        <taxon>Ascomycota</taxon>
        <taxon>Pezizomycotina</taxon>
        <taxon>Dothideomycetes</taxon>
        <taxon>Pleosporomycetidae</taxon>
        <taxon>Pleosporales</taxon>
        <taxon>Massarineae</taxon>
        <taxon>Trematosphaeriaceae</taxon>
        <taxon>Trematosphaeria</taxon>
    </lineage>
</organism>
<dbReference type="GeneID" id="54582848"/>
<feature type="region of interest" description="Disordered" evidence="1">
    <location>
        <begin position="51"/>
        <end position="129"/>
    </location>
</feature>
<keyword evidence="3" id="KW-1185">Reference proteome</keyword>
<accession>A0A6A6I659</accession>
<evidence type="ECO:0000313" key="2">
    <source>
        <dbReference type="EMBL" id="KAF2245841.1"/>
    </source>
</evidence>
<evidence type="ECO:0000256" key="1">
    <source>
        <dbReference type="SAM" id="MobiDB-lite"/>
    </source>
</evidence>
<dbReference type="AlphaFoldDB" id="A0A6A6I659"/>
<feature type="compositionally biased region" description="Basic and acidic residues" evidence="1">
    <location>
        <begin position="663"/>
        <end position="675"/>
    </location>
</feature>
<dbReference type="RefSeq" id="XP_033680845.1">
    <property type="nucleotide sequence ID" value="XM_033829518.1"/>
</dbReference>
<feature type="region of interest" description="Disordered" evidence="1">
    <location>
        <begin position="148"/>
        <end position="190"/>
    </location>
</feature>
<feature type="compositionally biased region" description="Basic and acidic residues" evidence="1">
    <location>
        <begin position="90"/>
        <end position="111"/>
    </location>
</feature>
<feature type="compositionally biased region" description="Basic and acidic residues" evidence="1">
    <location>
        <begin position="18"/>
        <end position="28"/>
    </location>
</feature>
<dbReference type="Proteomes" id="UP000800094">
    <property type="component" value="Unassembled WGS sequence"/>
</dbReference>
<feature type="region of interest" description="Disordered" evidence="1">
    <location>
        <begin position="439"/>
        <end position="466"/>
    </location>
</feature>
<feature type="compositionally biased region" description="Basic and acidic residues" evidence="1">
    <location>
        <begin position="59"/>
        <end position="79"/>
    </location>
</feature>
<feature type="compositionally biased region" description="Polar residues" evidence="1">
    <location>
        <begin position="112"/>
        <end position="123"/>
    </location>
</feature>
<dbReference type="OrthoDB" id="3695698at2759"/>
<sequence>MPSPVDTNSSITYTPPGSDEHTSSRSMKDNIFVKAPANVAVKWIARDVGAPATPPAAAHDTDSGRDAPNRFKKATRTEPDAETWEQVLESFRDRTHAEARPRSEVKAEKSQTNRVVIDSTSGPDDQDTYLKKRGQTLLKLQKDNITLEGKPQHIQPQMDNKRSDKPYYVLGPWPQSSPTKQAKNDSETEAKVKNLDASTWKSWTSRLPGAVSTNEEANSGFKYARIRTYSPYETAVMGTAPQDPFQNKDPEYQNEFVKFLVEQAKLHPVDSYHSRPTPADQPAMDASCGCGHEDCGDCGPMPGLEPNNPVCHGGWSACGDCARCKCVCRGWGCELCIVLEEEPEEKQSCDDGRCGRENCERCAAVRLIFSAPDIVFMPPVCKVPKTTAPLKDTLPPIEVLNQPPPDSNAEAAPAQRQFRKANDYPDGYDRWDRYCPTQGFDEQEEPKTASGWDNGNAGAGKENGGDEQHSVQVCVICKRRFHFGPPLTCKDNCPACGLSLDRSCNGCMNDADVERFARVRNGWIASQLPTIEQALRVLQLSTPVSLHTVNKRLRELMEDHPSCATEYAEAYAVVLNSKPGVDGPIISDCGDMRGGNKDDGGNEEIGVRLGGAGMDAEDIEASSYDCAANCYCDLCLGERVQEDIGDDDLPAPGMGAPLDEQEPALHGDNHQRDATQPEQDPPTPKPLTVTYWATVESGNHIIHIPLDATHVCGPEKKIVNTGMQKVWKWVQEKGLEDKVGLQNAFDLATEMQKEGVKHEETEEVQGKKVKDENVKAAAAYFNPFRIASPPPFRWGDLEVPRSRAGTESTWGSDGGWRA</sequence>
<dbReference type="EMBL" id="ML987199">
    <property type="protein sequence ID" value="KAF2245841.1"/>
    <property type="molecule type" value="Genomic_DNA"/>
</dbReference>
<feature type="region of interest" description="Disordered" evidence="1">
    <location>
        <begin position="646"/>
        <end position="687"/>
    </location>
</feature>
<protein>
    <submittedName>
        <fullName evidence="2">Uncharacterized protein</fullName>
    </submittedName>
</protein>